<dbReference type="STRING" id="1123404.SAMN02745784_01259"/>
<organism evidence="3 4">
    <name type="scientific">Tissierella praeacuta DSM 18095</name>
    <dbReference type="NCBI Taxonomy" id="1123404"/>
    <lineage>
        <taxon>Bacteria</taxon>
        <taxon>Bacillati</taxon>
        <taxon>Bacillota</taxon>
        <taxon>Tissierellia</taxon>
        <taxon>Tissierellales</taxon>
        <taxon>Tissierellaceae</taxon>
        <taxon>Tissierella</taxon>
    </lineage>
</organism>
<evidence type="ECO:0000256" key="1">
    <source>
        <dbReference type="ARBA" id="ARBA00022729"/>
    </source>
</evidence>
<feature type="domain" description="NodB homology" evidence="2">
    <location>
        <begin position="30"/>
        <end position="197"/>
    </location>
</feature>
<keyword evidence="4" id="KW-1185">Reference proteome</keyword>
<dbReference type="SUPFAM" id="SSF88713">
    <property type="entry name" value="Glycoside hydrolase/deacetylase"/>
    <property type="match status" value="1"/>
</dbReference>
<dbReference type="InterPro" id="IPR011330">
    <property type="entry name" value="Glyco_hydro/deAcase_b/a-brl"/>
</dbReference>
<accession>A0A1M4UYH9</accession>
<evidence type="ECO:0000313" key="3">
    <source>
        <dbReference type="EMBL" id="SHE61786.1"/>
    </source>
</evidence>
<name>A0A1M4UYH9_9FIRM</name>
<sequence length="197" mass="23142">MKYLKENGYYTASIEELEAFMEGKLKLPKKTVVITFDDGYLSNAIYAYPIMKEYEMKGAIFSIGELATREKKEFEPQGLQFISLEDMEKYKDVFLFGSHTYDLHHKNEQDIAFLKSLSKEEILNDLVKNIELLDSRYIAYPFGEYNKDAIKYVKEAGYKLGFTVRTGYVSRYTRKYKIPRIIISQDIDLDKFISFLK</sequence>
<evidence type="ECO:0000313" key="4">
    <source>
        <dbReference type="Proteomes" id="UP000184114"/>
    </source>
</evidence>
<dbReference type="EMBL" id="FQTY01000004">
    <property type="protein sequence ID" value="SHE61786.1"/>
    <property type="molecule type" value="Genomic_DNA"/>
</dbReference>
<dbReference type="CDD" id="cd10966">
    <property type="entry name" value="CE4_yadE_5s"/>
    <property type="match status" value="1"/>
</dbReference>
<dbReference type="PANTHER" id="PTHR34216:SF13">
    <property type="entry name" value="XYLANASE_CHITIN DEACETYLASE"/>
    <property type="match status" value="1"/>
</dbReference>
<dbReference type="InterPro" id="IPR002509">
    <property type="entry name" value="NODB_dom"/>
</dbReference>
<dbReference type="AlphaFoldDB" id="A0A1M4UYH9"/>
<keyword evidence="1" id="KW-0732">Signal</keyword>
<dbReference type="Proteomes" id="UP000184114">
    <property type="component" value="Unassembled WGS sequence"/>
</dbReference>
<reference evidence="4" key="1">
    <citation type="submission" date="2016-11" db="EMBL/GenBank/DDBJ databases">
        <authorList>
            <person name="Varghese N."/>
            <person name="Submissions S."/>
        </authorList>
    </citation>
    <scope>NUCLEOTIDE SEQUENCE [LARGE SCALE GENOMIC DNA]</scope>
    <source>
        <strain evidence="4">DSM 18095</strain>
    </source>
</reference>
<dbReference type="PROSITE" id="PS51677">
    <property type="entry name" value="NODB"/>
    <property type="match status" value="1"/>
</dbReference>
<dbReference type="InterPro" id="IPR051398">
    <property type="entry name" value="Polysacch_Deacetylase"/>
</dbReference>
<dbReference type="PANTHER" id="PTHR34216">
    <property type="match status" value="1"/>
</dbReference>
<dbReference type="Pfam" id="PF01522">
    <property type="entry name" value="Polysacc_deac_1"/>
    <property type="match status" value="1"/>
</dbReference>
<protein>
    <submittedName>
        <fullName evidence="3">Peptidoglycan/xylan/chitin deacetylase, PgdA/CDA1 family</fullName>
    </submittedName>
</protein>
<dbReference type="Gene3D" id="3.20.20.370">
    <property type="entry name" value="Glycoside hydrolase/deacetylase"/>
    <property type="match status" value="1"/>
</dbReference>
<dbReference type="GeneID" id="90995628"/>
<dbReference type="RefSeq" id="WP_072974407.1">
    <property type="nucleotide sequence ID" value="NZ_FQTY01000004.1"/>
</dbReference>
<gene>
    <name evidence="3" type="ORF">SAMN02745784_01259</name>
</gene>
<proteinExistence type="predicted"/>
<dbReference type="GO" id="GO:0005975">
    <property type="term" value="P:carbohydrate metabolic process"/>
    <property type="evidence" value="ECO:0007669"/>
    <property type="project" value="InterPro"/>
</dbReference>
<evidence type="ECO:0000259" key="2">
    <source>
        <dbReference type="PROSITE" id="PS51677"/>
    </source>
</evidence>
<dbReference type="GO" id="GO:0016810">
    <property type="term" value="F:hydrolase activity, acting on carbon-nitrogen (but not peptide) bonds"/>
    <property type="evidence" value="ECO:0007669"/>
    <property type="project" value="InterPro"/>
</dbReference>